<dbReference type="SUPFAM" id="SSF52009">
    <property type="entry name" value="Phosphohistidine domain"/>
    <property type="match status" value="1"/>
</dbReference>
<dbReference type="GeneID" id="106820996"/>
<gene>
    <name evidence="3" type="primary">LOC106820996</name>
</gene>
<dbReference type="Pfam" id="PF00391">
    <property type="entry name" value="PEP-utilizers"/>
    <property type="match status" value="1"/>
</dbReference>
<name>A0ABM1F9I1_PRICU</name>
<dbReference type="Proteomes" id="UP000695022">
    <property type="component" value="Unplaced"/>
</dbReference>
<evidence type="ECO:0000313" key="3">
    <source>
        <dbReference type="RefSeq" id="XP_014681102.1"/>
    </source>
</evidence>
<protein>
    <submittedName>
        <fullName evidence="3">Phosphoenolpyruvate synthase</fullName>
    </submittedName>
</protein>
<keyword evidence="2" id="KW-1185">Reference proteome</keyword>
<sequence length="149" mass="16105">MFPALRAIKFPEFSFGYPTPIQDIAEEETHDNVSYRLQGMPVSHGVVRSRCRIVATVADAHAIQAGDILITDVTDVGWSPYYGLIGGLVTEKGGLLSHGAVVAREYGLPCIVSAKNAMTIFKNGDEAILNGTTGFIEKANKEEPEPEQV</sequence>
<dbReference type="InterPro" id="IPR051549">
    <property type="entry name" value="PEP_Utilizing_Enz"/>
</dbReference>
<dbReference type="PANTHER" id="PTHR43615">
    <property type="entry name" value="PHOSPHOENOLPYRUVATE SYNTHASE-RELATED"/>
    <property type="match status" value="1"/>
</dbReference>
<dbReference type="RefSeq" id="XP_014681102.1">
    <property type="nucleotide sequence ID" value="XM_014825616.1"/>
</dbReference>
<reference evidence="3" key="1">
    <citation type="submission" date="2025-08" db="UniProtKB">
        <authorList>
            <consortium name="RefSeq"/>
        </authorList>
    </citation>
    <scope>IDENTIFICATION</scope>
</reference>
<proteinExistence type="predicted"/>
<feature type="domain" description="PEP-utilising enzyme mobile" evidence="1">
    <location>
        <begin position="63"/>
        <end position="134"/>
    </location>
</feature>
<accession>A0ABM1F9I1</accession>
<dbReference type="PANTHER" id="PTHR43615:SF1">
    <property type="entry name" value="PPDK_N DOMAIN-CONTAINING PROTEIN"/>
    <property type="match status" value="1"/>
</dbReference>
<evidence type="ECO:0000313" key="2">
    <source>
        <dbReference type="Proteomes" id="UP000695022"/>
    </source>
</evidence>
<dbReference type="Gene3D" id="3.50.30.10">
    <property type="entry name" value="Phosphohistidine domain"/>
    <property type="match status" value="1"/>
</dbReference>
<dbReference type="InterPro" id="IPR008279">
    <property type="entry name" value="PEP-util_enz_mobile_dom"/>
</dbReference>
<evidence type="ECO:0000259" key="1">
    <source>
        <dbReference type="Pfam" id="PF00391"/>
    </source>
</evidence>
<dbReference type="InterPro" id="IPR036637">
    <property type="entry name" value="Phosphohistidine_dom_sf"/>
</dbReference>
<organism evidence="2 3">
    <name type="scientific">Priapulus caudatus</name>
    <name type="common">Priapulid worm</name>
    <dbReference type="NCBI Taxonomy" id="37621"/>
    <lineage>
        <taxon>Eukaryota</taxon>
        <taxon>Metazoa</taxon>
        <taxon>Ecdysozoa</taxon>
        <taxon>Scalidophora</taxon>
        <taxon>Priapulida</taxon>
        <taxon>Priapulimorpha</taxon>
        <taxon>Priapulimorphida</taxon>
        <taxon>Priapulidae</taxon>
        <taxon>Priapulus</taxon>
    </lineage>
</organism>